<accession>A0ABS2ZAE9</accession>
<evidence type="ECO:0000259" key="5">
    <source>
        <dbReference type="Pfam" id="PF04542"/>
    </source>
</evidence>
<reference evidence="7 8" key="1">
    <citation type="submission" date="2021-01" db="EMBL/GenBank/DDBJ databases">
        <title>Genome Sequencing of Type Strains.</title>
        <authorList>
            <person name="Lemaire J.F."/>
            <person name="Inderbitzin P."/>
            <person name="Collins S.B."/>
            <person name="Wespe N."/>
            <person name="Knight-Connoni V."/>
        </authorList>
    </citation>
    <scope>NUCLEOTIDE SEQUENCE [LARGE SCALE GENOMIC DNA]</scope>
    <source>
        <strain evidence="7 8">DSM 14730</strain>
    </source>
</reference>
<dbReference type="SUPFAM" id="SSF88946">
    <property type="entry name" value="Sigma2 domain of RNA polymerase sigma factors"/>
    <property type="match status" value="1"/>
</dbReference>
<protein>
    <submittedName>
        <fullName evidence="7">Sigma-70 family RNA polymerase sigma factor</fullName>
    </submittedName>
</protein>
<name>A0ABS2ZAE9_9BACL</name>
<comment type="caution">
    <text evidence="7">The sequence shown here is derived from an EMBL/GenBank/DDBJ whole genome shotgun (WGS) entry which is preliminary data.</text>
</comment>
<evidence type="ECO:0000259" key="6">
    <source>
        <dbReference type="Pfam" id="PF08281"/>
    </source>
</evidence>
<feature type="domain" description="RNA polymerase sigma factor 70 region 4 type 2" evidence="6">
    <location>
        <begin position="124"/>
        <end position="175"/>
    </location>
</feature>
<proteinExistence type="inferred from homology"/>
<dbReference type="EMBL" id="JAFHKS010000042">
    <property type="protein sequence ID" value="MBN3544711.1"/>
    <property type="molecule type" value="Genomic_DNA"/>
</dbReference>
<dbReference type="Gene3D" id="1.10.10.10">
    <property type="entry name" value="Winged helix-like DNA-binding domain superfamily/Winged helix DNA-binding domain"/>
    <property type="match status" value="1"/>
</dbReference>
<feature type="domain" description="RNA polymerase sigma-70 region 2" evidence="5">
    <location>
        <begin position="23"/>
        <end position="89"/>
    </location>
</feature>
<evidence type="ECO:0000256" key="4">
    <source>
        <dbReference type="ARBA" id="ARBA00023163"/>
    </source>
</evidence>
<sequence>MQHLSTISEELDFYNTEECLIYLMNSYGVELKRLAYTYVKDWGKAEDLTQEVFVTCYEKLHTFQGNSAIKTWLYRITINKCKDVLRKKNVLDYFSLQELSQIFSKNEPSLHDQTSLDHDHDRLSLSEKVMSLPIKYREPIILFYYSELKIDEISQLTGLNTQTVKTRLRRAKDKLKVMFEGSES</sequence>
<dbReference type="InterPro" id="IPR007627">
    <property type="entry name" value="RNA_pol_sigma70_r2"/>
</dbReference>
<keyword evidence="4" id="KW-0804">Transcription</keyword>
<evidence type="ECO:0000256" key="2">
    <source>
        <dbReference type="ARBA" id="ARBA00023015"/>
    </source>
</evidence>
<dbReference type="InterPro" id="IPR039425">
    <property type="entry name" value="RNA_pol_sigma-70-like"/>
</dbReference>
<dbReference type="PANTHER" id="PTHR43133:SF60">
    <property type="entry name" value="RNA POLYMERASE SIGMA FACTOR SIGV"/>
    <property type="match status" value="1"/>
</dbReference>
<dbReference type="InterPro" id="IPR013324">
    <property type="entry name" value="RNA_pol_sigma_r3/r4-like"/>
</dbReference>
<evidence type="ECO:0000313" key="7">
    <source>
        <dbReference type="EMBL" id="MBN3544711.1"/>
    </source>
</evidence>
<comment type="similarity">
    <text evidence="1">Belongs to the sigma-70 factor family. ECF subfamily.</text>
</comment>
<keyword evidence="8" id="KW-1185">Reference proteome</keyword>
<dbReference type="CDD" id="cd06171">
    <property type="entry name" value="Sigma70_r4"/>
    <property type="match status" value="1"/>
</dbReference>
<dbReference type="Pfam" id="PF08281">
    <property type="entry name" value="Sigma70_r4_2"/>
    <property type="match status" value="1"/>
</dbReference>
<dbReference type="Gene3D" id="1.10.1740.10">
    <property type="match status" value="1"/>
</dbReference>
<evidence type="ECO:0000313" key="8">
    <source>
        <dbReference type="Proteomes" id="UP001319060"/>
    </source>
</evidence>
<dbReference type="PANTHER" id="PTHR43133">
    <property type="entry name" value="RNA POLYMERASE ECF-TYPE SIGMA FACTO"/>
    <property type="match status" value="1"/>
</dbReference>
<keyword evidence="2" id="KW-0805">Transcription regulation</keyword>
<dbReference type="Pfam" id="PF04542">
    <property type="entry name" value="Sigma70_r2"/>
    <property type="match status" value="1"/>
</dbReference>
<dbReference type="InterPro" id="IPR013249">
    <property type="entry name" value="RNA_pol_sigma70_r4_t2"/>
</dbReference>
<dbReference type="InterPro" id="IPR014284">
    <property type="entry name" value="RNA_pol_sigma-70_dom"/>
</dbReference>
<organism evidence="7 8">
    <name type="scientific">Fictibacillus barbaricus</name>
    <dbReference type="NCBI Taxonomy" id="182136"/>
    <lineage>
        <taxon>Bacteria</taxon>
        <taxon>Bacillati</taxon>
        <taxon>Bacillota</taxon>
        <taxon>Bacilli</taxon>
        <taxon>Bacillales</taxon>
        <taxon>Fictibacillaceae</taxon>
        <taxon>Fictibacillus</taxon>
    </lineage>
</organism>
<dbReference type="InterPro" id="IPR013325">
    <property type="entry name" value="RNA_pol_sigma_r2"/>
</dbReference>
<dbReference type="InterPro" id="IPR036388">
    <property type="entry name" value="WH-like_DNA-bd_sf"/>
</dbReference>
<dbReference type="NCBIfam" id="TIGR02937">
    <property type="entry name" value="sigma70-ECF"/>
    <property type="match status" value="1"/>
</dbReference>
<gene>
    <name evidence="7" type="ORF">JYA64_05365</name>
</gene>
<dbReference type="SUPFAM" id="SSF88659">
    <property type="entry name" value="Sigma3 and sigma4 domains of RNA polymerase sigma factors"/>
    <property type="match status" value="1"/>
</dbReference>
<evidence type="ECO:0000256" key="3">
    <source>
        <dbReference type="ARBA" id="ARBA00023082"/>
    </source>
</evidence>
<evidence type="ECO:0000256" key="1">
    <source>
        <dbReference type="ARBA" id="ARBA00010641"/>
    </source>
</evidence>
<keyword evidence="3" id="KW-0731">Sigma factor</keyword>
<dbReference type="Proteomes" id="UP001319060">
    <property type="component" value="Unassembled WGS sequence"/>
</dbReference>
<dbReference type="RefSeq" id="WP_188403616.1">
    <property type="nucleotide sequence ID" value="NZ_BMCE01000002.1"/>
</dbReference>